<dbReference type="AlphaFoldDB" id="A0A9X1X6F9"/>
<comment type="caution">
    <text evidence="5">The sequence shown here is derived from an EMBL/GenBank/DDBJ whole genome shotgun (WGS) entry which is preliminary data.</text>
</comment>
<dbReference type="Gene3D" id="1.10.10.60">
    <property type="entry name" value="Homeodomain-like"/>
    <property type="match status" value="1"/>
</dbReference>
<keyword evidence="2" id="KW-0238">DNA-binding</keyword>
<evidence type="ECO:0000313" key="6">
    <source>
        <dbReference type="Proteomes" id="UP001139450"/>
    </source>
</evidence>
<organism evidence="5 6">
    <name type="scientific">Mucilaginibacter straminoryzae</name>
    <dbReference type="NCBI Taxonomy" id="2932774"/>
    <lineage>
        <taxon>Bacteria</taxon>
        <taxon>Pseudomonadati</taxon>
        <taxon>Bacteroidota</taxon>
        <taxon>Sphingobacteriia</taxon>
        <taxon>Sphingobacteriales</taxon>
        <taxon>Sphingobacteriaceae</taxon>
        <taxon>Mucilaginibacter</taxon>
    </lineage>
</organism>
<accession>A0A9X1X6F9</accession>
<dbReference type="EMBL" id="JALJEJ010000007">
    <property type="protein sequence ID" value="MCJ8211000.1"/>
    <property type="molecule type" value="Genomic_DNA"/>
</dbReference>
<dbReference type="SMART" id="SM00342">
    <property type="entry name" value="HTH_ARAC"/>
    <property type="match status" value="1"/>
</dbReference>
<keyword evidence="6" id="KW-1185">Reference proteome</keyword>
<dbReference type="RefSeq" id="WP_245131165.1">
    <property type="nucleotide sequence ID" value="NZ_JALJEJ010000007.1"/>
</dbReference>
<name>A0A9X1X6F9_9SPHI</name>
<protein>
    <submittedName>
        <fullName evidence="5">Helix-turn-helix domain-containing protein</fullName>
    </submittedName>
</protein>
<sequence>MHTHQEFEPNSEFREIVKCFWYDYRTFDEPGSVFEVLPDGYTEIIFYFGKLQLLSANGEFQTLPSPFLAGLLNEPLYFRSDSKLEVIGIRCFPWGIFNLLNLPADKGKLHLLENSIAALQPQLAALLAANKISEAIALSQSYLLAILNGASGDHRVSKAGEAIRAAHGTLPVSEVAEVIHSTVRTLERNFKQSAGRTVKDVSALVRFEQVRNRLWANPELQLAGLAHELGYTDQAHLSKEFKRFSRTTPAAFARNAKKQKRVFSDNFVAFIQS</sequence>
<feature type="domain" description="HTH araC/xylS-type" evidence="4">
    <location>
        <begin position="154"/>
        <end position="255"/>
    </location>
</feature>
<keyword evidence="3" id="KW-0804">Transcription</keyword>
<proteinExistence type="predicted"/>
<dbReference type="GO" id="GO:0043565">
    <property type="term" value="F:sequence-specific DNA binding"/>
    <property type="evidence" value="ECO:0007669"/>
    <property type="project" value="InterPro"/>
</dbReference>
<dbReference type="SUPFAM" id="SSF46689">
    <property type="entry name" value="Homeodomain-like"/>
    <property type="match status" value="1"/>
</dbReference>
<evidence type="ECO:0000256" key="2">
    <source>
        <dbReference type="ARBA" id="ARBA00023125"/>
    </source>
</evidence>
<dbReference type="InterPro" id="IPR046532">
    <property type="entry name" value="DUF6597"/>
</dbReference>
<evidence type="ECO:0000256" key="3">
    <source>
        <dbReference type="ARBA" id="ARBA00023163"/>
    </source>
</evidence>
<dbReference type="Proteomes" id="UP001139450">
    <property type="component" value="Unassembled WGS sequence"/>
</dbReference>
<gene>
    <name evidence="5" type="ORF">MUY27_14875</name>
</gene>
<dbReference type="Pfam" id="PF12833">
    <property type="entry name" value="HTH_18"/>
    <property type="match status" value="1"/>
</dbReference>
<dbReference type="InterPro" id="IPR009057">
    <property type="entry name" value="Homeodomain-like_sf"/>
</dbReference>
<evidence type="ECO:0000313" key="5">
    <source>
        <dbReference type="EMBL" id="MCJ8211000.1"/>
    </source>
</evidence>
<dbReference type="PANTHER" id="PTHR46796">
    <property type="entry name" value="HTH-TYPE TRANSCRIPTIONAL ACTIVATOR RHAS-RELATED"/>
    <property type="match status" value="1"/>
</dbReference>
<dbReference type="InterPro" id="IPR018060">
    <property type="entry name" value="HTH_AraC"/>
</dbReference>
<keyword evidence="1" id="KW-0805">Transcription regulation</keyword>
<evidence type="ECO:0000259" key="4">
    <source>
        <dbReference type="PROSITE" id="PS01124"/>
    </source>
</evidence>
<dbReference type="PROSITE" id="PS01124">
    <property type="entry name" value="HTH_ARAC_FAMILY_2"/>
    <property type="match status" value="1"/>
</dbReference>
<reference evidence="5" key="1">
    <citation type="submission" date="2022-04" db="EMBL/GenBank/DDBJ databases">
        <title>Mucilaginibacter sp. RS28 isolated from freshwater.</title>
        <authorList>
            <person name="Ko S.-R."/>
        </authorList>
    </citation>
    <scope>NUCLEOTIDE SEQUENCE</scope>
    <source>
        <strain evidence="5">RS28</strain>
    </source>
</reference>
<evidence type="ECO:0000256" key="1">
    <source>
        <dbReference type="ARBA" id="ARBA00023015"/>
    </source>
</evidence>
<dbReference type="Pfam" id="PF20240">
    <property type="entry name" value="DUF6597"/>
    <property type="match status" value="1"/>
</dbReference>
<dbReference type="InterPro" id="IPR050204">
    <property type="entry name" value="AraC_XylS_family_regulators"/>
</dbReference>
<dbReference type="GO" id="GO:0003700">
    <property type="term" value="F:DNA-binding transcription factor activity"/>
    <property type="evidence" value="ECO:0007669"/>
    <property type="project" value="InterPro"/>
</dbReference>
<dbReference type="PANTHER" id="PTHR46796:SF13">
    <property type="entry name" value="HTH-TYPE TRANSCRIPTIONAL ACTIVATOR RHAS"/>
    <property type="match status" value="1"/>
</dbReference>